<feature type="region of interest" description="Disordered" evidence="2">
    <location>
        <begin position="83"/>
        <end position="115"/>
    </location>
</feature>
<feature type="compositionally biased region" description="Polar residues" evidence="2">
    <location>
        <begin position="22"/>
        <end position="38"/>
    </location>
</feature>
<reference evidence="3" key="1">
    <citation type="journal article" date="2020" name="Stud. Mycol.">
        <title>101 Dothideomycetes genomes: a test case for predicting lifestyles and emergence of pathogens.</title>
        <authorList>
            <person name="Haridas S."/>
            <person name="Albert R."/>
            <person name="Binder M."/>
            <person name="Bloem J."/>
            <person name="Labutti K."/>
            <person name="Salamov A."/>
            <person name="Andreopoulos B."/>
            <person name="Baker S."/>
            <person name="Barry K."/>
            <person name="Bills G."/>
            <person name="Bluhm B."/>
            <person name="Cannon C."/>
            <person name="Castanera R."/>
            <person name="Culley D."/>
            <person name="Daum C."/>
            <person name="Ezra D."/>
            <person name="Gonzalez J."/>
            <person name="Henrissat B."/>
            <person name="Kuo A."/>
            <person name="Liang C."/>
            <person name="Lipzen A."/>
            <person name="Lutzoni F."/>
            <person name="Magnuson J."/>
            <person name="Mondo S."/>
            <person name="Nolan M."/>
            <person name="Ohm R."/>
            <person name="Pangilinan J."/>
            <person name="Park H.-J."/>
            <person name="Ramirez L."/>
            <person name="Alfaro M."/>
            <person name="Sun H."/>
            <person name="Tritt A."/>
            <person name="Yoshinaga Y."/>
            <person name="Zwiers L.-H."/>
            <person name="Turgeon B."/>
            <person name="Goodwin S."/>
            <person name="Spatafora J."/>
            <person name="Crous P."/>
            <person name="Grigoriev I."/>
        </authorList>
    </citation>
    <scope>NUCLEOTIDE SEQUENCE</scope>
    <source>
        <strain evidence="3">CBS 121410</strain>
    </source>
</reference>
<feature type="region of interest" description="Disordered" evidence="2">
    <location>
        <begin position="216"/>
        <end position="244"/>
    </location>
</feature>
<feature type="coiled-coil region" evidence="1">
    <location>
        <begin position="466"/>
        <end position="494"/>
    </location>
</feature>
<name>A0A9P4HQQ2_9PEZI</name>
<feature type="region of interest" description="Disordered" evidence="2">
    <location>
        <begin position="256"/>
        <end position="287"/>
    </location>
</feature>
<dbReference type="Proteomes" id="UP000799776">
    <property type="component" value="Unassembled WGS sequence"/>
</dbReference>
<accession>A0A9P4HQQ2</accession>
<keyword evidence="4" id="KW-1185">Reference proteome</keyword>
<comment type="caution">
    <text evidence="3">The sequence shown here is derived from an EMBL/GenBank/DDBJ whole genome shotgun (WGS) entry which is preliminary data.</text>
</comment>
<feature type="region of interest" description="Disordered" evidence="2">
    <location>
        <begin position="147"/>
        <end position="182"/>
    </location>
</feature>
<organism evidence="3 4">
    <name type="scientific">Saccharata proteae CBS 121410</name>
    <dbReference type="NCBI Taxonomy" id="1314787"/>
    <lineage>
        <taxon>Eukaryota</taxon>
        <taxon>Fungi</taxon>
        <taxon>Dikarya</taxon>
        <taxon>Ascomycota</taxon>
        <taxon>Pezizomycotina</taxon>
        <taxon>Dothideomycetes</taxon>
        <taxon>Dothideomycetes incertae sedis</taxon>
        <taxon>Botryosphaeriales</taxon>
        <taxon>Saccharataceae</taxon>
        <taxon>Saccharata</taxon>
    </lineage>
</organism>
<dbReference type="EMBL" id="ML978735">
    <property type="protein sequence ID" value="KAF2084933.1"/>
    <property type="molecule type" value="Genomic_DNA"/>
</dbReference>
<evidence type="ECO:0000313" key="3">
    <source>
        <dbReference type="EMBL" id="KAF2084933.1"/>
    </source>
</evidence>
<proteinExistence type="predicted"/>
<evidence type="ECO:0000313" key="4">
    <source>
        <dbReference type="Proteomes" id="UP000799776"/>
    </source>
</evidence>
<evidence type="ECO:0000256" key="2">
    <source>
        <dbReference type="SAM" id="MobiDB-lite"/>
    </source>
</evidence>
<feature type="compositionally biased region" description="Polar residues" evidence="2">
    <location>
        <begin position="256"/>
        <end position="273"/>
    </location>
</feature>
<gene>
    <name evidence="3" type="ORF">K490DRAFT_68134</name>
</gene>
<feature type="region of interest" description="Disordered" evidence="2">
    <location>
        <begin position="1"/>
        <end position="66"/>
    </location>
</feature>
<sequence length="533" mass="59846">MTPSAQRMSRPRSTGRILSRGMKTTLTEENLASNNKISSGEDMENGRKRKLSPEDESAFSESSRDSDIWEMGGADLHAQYQKHRRTKNVNNAQRLARKKRRMEGSPEPNGDEDLVLLGERPAPAWVKFEHPDWLAAYCQRMAQSDVSDPATAGTFSTPITIPDSDGEEDDESGASGKHVNDLGLKAGEGLGASLGARPEQNNNHIHGVRRKMPWILDDDSEQGPPAKKPRRAVNLDSPHGPNRYATKIEDFFHATNNKTSLPTPNDEQLSARSWSPKYASDDLDSNGDKVVESIEPNDGHNRSLSLKRKEYIPPVTIYVSNSSFTVPLSALVDRDSWTAKITGDADKELFIDDPAWRSITATPYLHALPDVAEFLKTGSYGAKLLTVGRVPLMLDGVVTDDEKEENLMGSMLAMGMAHDLKLWDMAELSANKILALRRWNPAHLIMIAKLAFSREATGFQWEEDFREAILNELAERYEELREANNEEMRGLMDLFEHVAMGVYSRLLDGMEDRARQREGNERWVNEHPPRSRR</sequence>
<protein>
    <submittedName>
        <fullName evidence="3">Uncharacterized protein</fullName>
    </submittedName>
</protein>
<evidence type="ECO:0000256" key="1">
    <source>
        <dbReference type="SAM" id="Coils"/>
    </source>
</evidence>
<keyword evidence="1" id="KW-0175">Coiled coil</keyword>
<dbReference type="AlphaFoldDB" id="A0A9P4HQQ2"/>